<dbReference type="OrthoDB" id="9810588at2"/>
<feature type="domain" description="2Fe-2S ferredoxin-type" evidence="1">
    <location>
        <begin position="4"/>
        <end position="93"/>
    </location>
</feature>
<evidence type="ECO:0000259" key="1">
    <source>
        <dbReference type="PROSITE" id="PS51085"/>
    </source>
</evidence>
<dbReference type="Gene3D" id="3.10.20.30">
    <property type="match status" value="1"/>
</dbReference>
<dbReference type="InterPro" id="IPR041414">
    <property type="entry name" value="Raco-like_middle"/>
</dbReference>
<proteinExistence type="predicted"/>
<gene>
    <name evidence="2" type="primary">nqrF_3</name>
    <name evidence="2" type="ORF">Pmgp_00786</name>
</gene>
<sequence length="648" mass="70541">MPNFSINIIPDHKQVTANEKESLYHAMVVAGIPLKASCGGKGTCSDCKVLVREGKVESLTTGMLTEEEQKQGYMLACQCFAQSNLVVEVPEESKLTEHRIVLSNNPAGGSIAQNGDERIGILEEEPERAGEGPDIPLFKRLFLKVPEPSLDDMEDDIGRVIRVIRKETGVELLRPTLNVLLTLPNILRQAGWKVTVSLAEGKGYKSVEITGVEPGHIEQKYYGLAVDIGTTTVVAKLVDLESGQTVGIKGTYNKQAVYGDDVITRIIHTNEYPDGLRELRKVVVETINELIEDLAKEQRIKQTDIRTVVCAGNTTMTHLFLGLDPTYIRLEPYTPVVNNIPAVRASRAGLNVYPMAWVQCITGVASYMGGDVTAGVLVSGMAFAEELTLFVDIGTNGEMVLGNKEWLISCACSAGPAFEGGGIRHGMRAMRGAIEKVRISPGGAKVTCCTIGNVPPTGICGSGLIDCVAWLYKSGIIDRSGNFVSDVKSPRIRDSAEGKEFVLVWSEKAGRFTDITISEAEIKNLIRSKAAVYAGIRSMLQMVGLPVEAIDRVVIAGGFGRYINIRDAIDIGMFPDIPLEKYSYVGNSSVKGAKLALLSKKARDMLEEIAKKMTYLELSIGNTFMDEFVSALFIPHTDLGLFPTMQKR</sequence>
<evidence type="ECO:0000313" key="3">
    <source>
        <dbReference type="Proteomes" id="UP000297597"/>
    </source>
</evidence>
<comment type="caution">
    <text evidence="2">The sequence shown here is derived from an EMBL/GenBank/DDBJ whole genome shotgun (WGS) entry which is preliminary data.</text>
</comment>
<dbReference type="Pfam" id="PF00111">
    <property type="entry name" value="Fer2"/>
    <property type="match status" value="1"/>
</dbReference>
<dbReference type="EMBL" id="QFFZ01000005">
    <property type="protein sequence ID" value="TEB12810.1"/>
    <property type="molecule type" value="Genomic_DNA"/>
</dbReference>
<dbReference type="InterPro" id="IPR040506">
    <property type="entry name" value="RACo_linker"/>
</dbReference>
<dbReference type="RefSeq" id="WP_134212659.1">
    <property type="nucleotide sequence ID" value="NZ_QFFZ01000005.1"/>
</dbReference>
<protein>
    <submittedName>
        <fullName evidence="2">Na(+)-translocating NADH-quinone reductase subunit F</fullName>
    </submittedName>
</protein>
<dbReference type="PANTHER" id="PTHR42895">
    <property type="entry name" value="IRON-SULFUR CLUSTER-BINDING PROTEIN-RELATED"/>
    <property type="match status" value="1"/>
</dbReference>
<dbReference type="CDD" id="cd00207">
    <property type="entry name" value="fer2"/>
    <property type="match status" value="1"/>
</dbReference>
<organism evidence="2 3">
    <name type="scientific">Pelotomaculum propionicicum</name>
    <dbReference type="NCBI Taxonomy" id="258475"/>
    <lineage>
        <taxon>Bacteria</taxon>
        <taxon>Bacillati</taxon>
        <taxon>Bacillota</taxon>
        <taxon>Clostridia</taxon>
        <taxon>Eubacteriales</taxon>
        <taxon>Desulfotomaculaceae</taxon>
        <taxon>Pelotomaculum</taxon>
    </lineage>
</organism>
<dbReference type="SUPFAM" id="SSF53067">
    <property type="entry name" value="Actin-like ATPase domain"/>
    <property type="match status" value="1"/>
</dbReference>
<dbReference type="InterPro" id="IPR012675">
    <property type="entry name" value="Beta-grasp_dom_sf"/>
</dbReference>
<dbReference type="SUPFAM" id="SSF54292">
    <property type="entry name" value="2Fe-2S ferredoxin-like"/>
    <property type="match status" value="1"/>
</dbReference>
<dbReference type="InterPro" id="IPR001041">
    <property type="entry name" value="2Fe-2S_ferredoxin-type"/>
</dbReference>
<keyword evidence="3" id="KW-1185">Reference proteome</keyword>
<dbReference type="Pfam" id="PF17650">
    <property type="entry name" value="RACo_linker"/>
    <property type="match status" value="1"/>
</dbReference>
<dbReference type="Gene3D" id="3.30.420.480">
    <property type="entry name" value="Domain of unknown function (DUF4445)"/>
    <property type="match status" value="1"/>
</dbReference>
<accession>A0A4Y7RVM6</accession>
<dbReference type="InterPro" id="IPR052911">
    <property type="entry name" value="Corrinoid_activation_enz"/>
</dbReference>
<dbReference type="InterPro" id="IPR043129">
    <property type="entry name" value="ATPase_NBD"/>
</dbReference>
<dbReference type="GO" id="GO:0051536">
    <property type="term" value="F:iron-sulfur cluster binding"/>
    <property type="evidence" value="ECO:0007669"/>
    <property type="project" value="InterPro"/>
</dbReference>
<evidence type="ECO:0000313" key="2">
    <source>
        <dbReference type="EMBL" id="TEB12810.1"/>
    </source>
</evidence>
<reference evidence="2 3" key="1">
    <citation type="journal article" date="2018" name="Environ. Microbiol.">
        <title>Novel energy conservation strategies and behaviour of Pelotomaculum schinkii driving syntrophic propionate catabolism.</title>
        <authorList>
            <person name="Hidalgo-Ahumada C.A.P."/>
            <person name="Nobu M.K."/>
            <person name="Narihiro T."/>
            <person name="Tamaki H."/>
            <person name="Liu W.T."/>
            <person name="Kamagata Y."/>
            <person name="Stams A.J.M."/>
            <person name="Imachi H."/>
            <person name="Sousa D.Z."/>
        </authorList>
    </citation>
    <scope>NUCLEOTIDE SEQUENCE [LARGE SCALE GENOMIC DNA]</scope>
    <source>
        <strain evidence="2 3">MGP</strain>
    </source>
</reference>
<dbReference type="InterPro" id="IPR036010">
    <property type="entry name" value="2Fe-2S_ferredoxin-like_sf"/>
</dbReference>
<dbReference type="Pfam" id="PF14574">
    <property type="entry name" value="RACo_C_ter"/>
    <property type="match status" value="1"/>
</dbReference>
<dbReference type="Pfam" id="PF17651">
    <property type="entry name" value="Raco_middle"/>
    <property type="match status" value="1"/>
</dbReference>
<dbReference type="InterPro" id="IPR042259">
    <property type="entry name" value="Raco-like_middle_sf"/>
</dbReference>
<dbReference type="PROSITE" id="PS51085">
    <property type="entry name" value="2FE2S_FER_2"/>
    <property type="match status" value="1"/>
</dbReference>
<dbReference type="Proteomes" id="UP000297597">
    <property type="component" value="Unassembled WGS sequence"/>
</dbReference>
<name>A0A4Y7RVM6_9FIRM</name>
<dbReference type="AlphaFoldDB" id="A0A4Y7RVM6"/>
<dbReference type="Gene3D" id="3.10.20.880">
    <property type="match status" value="1"/>
</dbReference>
<dbReference type="InterPro" id="IPR027980">
    <property type="entry name" value="RACo_C"/>
</dbReference>
<dbReference type="PANTHER" id="PTHR42895:SF2">
    <property type="entry name" value="IRON-SULFUR CLUSTER PROTEIN"/>
    <property type="match status" value="1"/>
</dbReference>